<dbReference type="GO" id="GO:0005634">
    <property type="term" value="C:nucleus"/>
    <property type="evidence" value="ECO:0007669"/>
    <property type="project" value="UniProtKB-SubCell"/>
</dbReference>
<feature type="region of interest" description="Disordered" evidence="12">
    <location>
        <begin position="170"/>
        <end position="225"/>
    </location>
</feature>
<evidence type="ECO:0000256" key="7">
    <source>
        <dbReference type="ARBA" id="ARBA00022853"/>
    </source>
</evidence>
<dbReference type="RefSeq" id="XP_002286166.1">
    <property type="nucleotide sequence ID" value="XM_002286130.1"/>
</dbReference>
<dbReference type="SMART" id="SM00551">
    <property type="entry name" value="ZnF_TAZ"/>
    <property type="match status" value="1"/>
</dbReference>
<evidence type="ECO:0000256" key="2">
    <source>
        <dbReference type="ARBA" id="ARBA00013184"/>
    </source>
</evidence>
<dbReference type="AlphaFoldDB" id="B8BQM1"/>
<feature type="region of interest" description="Disordered" evidence="12">
    <location>
        <begin position="284"/>
        <end position="306"/>
    </location>
</feature>
<proteinExistence type="predicted"/>
<evidence type="ECO:0000256" key="8">
    <source>
        <dbReference type="ARBA" id="ARBA00023015"/>
    </source>
</evidence>
<evidence type="ECO:0000313" key="15">
    <source>
        <dbReference type="Proteomes" id="UP000001449"/>
    </source>
</evidence>
<organism evidence="14 15">
    <name type="scientific">Thalassiosira pseudonana</name>
    <name type="common">Marine diatom</name>
    <name type="synonym">Cyclotella nana</name>
    <dbReference type="NCBI Taxonomy" id="35128"/>
    <lineage>
        <taxon>Eukaryota</taxon>
        <taxon>Sar</taxon>
        <taxon>Stramenopiles</taxon>
        <taxon>Ochrophyta</taxon>
        <taxon>Bacillariophyta</taxon>
        <taxon>Coscinodiscophyceae</taxon>
        <taxon>Thalassiosirophycidae</taxon>
        <taxon>Thalassiosirales</taxon>
        <taxon>Thalassiosiraceae</taxon>
        <taxon>Thalassiosira</taxon>
    </lineage>
</organism>
<evidence type="ECO:0000256" key="9">
    <source>
        <dbReference type="ARBA" id="ARBA00023163"/>
    </source>
</evidence>
<feature type="compositionally biased region" description="Acidic residues" evidence="12">
    <location>
        <begin position="373"/>
        <end position="383"/>
    </location>
</feature>
<evidence type="ECO:0000256" key="5">
    <source>
        <dbReference type="ARBA" id="ARBA00022771"/>
    </source>
</evidence>
<feature type="compositionally biased region" description="Low complexity" evidence="12">
    <location>
        <begin position="208"/>
        <end position="225"/>
    </location>
</feature>
<dbReference type="InParanoid" id="B8BQM1"/>
<feature type="region of interest" description="Disordered" evidence="12">
    <location>
        <begin position="638"/>
        <end position="714"/>
    </location>
</feature>
<dbReference type="PROSITE" id="PS50134">
    <property type="entry name" value="ZF_TAZ"/>
    <property type="match status" value="1"/>
</dbReference>
<keyword evidence="10" id="KW-0539">Nucleus</keyword>
<dbReference type="EC" id="2.3.1.48" evidence="2"/>
<dbReference type="Gene3D" id="1.20.1020.10">
    <property type="entry name" value="TAZ domain"/>
    <property type="match status" value="1"/>
</dbReference>
<keyword evidence="8" id="KW-0805">Transcription regulation</keyword>
<gene>
    <name evidence="14" type="ORF">THAPSDRAFT_20778</name>
</gene>
<feature type="compositionally biased region" description="Polar residues" evidence="12">
    <location>
        <begin position="697"/>
        <end position="707"/>
    </location>
</feature>
<accession>B8BQM1</accession>
<dbReference type="GeneID" id="7451434"/>
<protein>
    <recommendedName>
        <fullName evidence="2">histone acetyltransferase</fullName>
        <ecNumber evidence="2">2.3.1.48</ecNumber>
    </recommendedName>
</protein>
<comment type="catalytic activity">
    <reaction evidence="11">
        <text>L-lysyl-[protein] + acetyl-CoA = N(6)-acetyl-L-lysyl-[protein] + CoA + H(+)</text>
        <dbReference type="Rhea" id="RHEA:45948"/>
        <dbReference type="Rhea" id="RHEA-COMP:9752"/>
        <dbReference type="Rhea" id="RHEA-COMP:10731"/>
        <dbReference type="ChEBI" id="CHEBI:15378"/>
        <dbReference type="ChEBI" id="CHEBI:29969"/>
        <dbReference type="ChEBI" id="CHEBI:57287"/>
        <dbReference type="ChEBI" id="CHEBI:57288"/>
        <dbReference type="ChEBI" id="CHEBI:61930"/>
        <dbReference type="EC" id="2.3.1.48"/>
    </reaction>
</comment>
<dbReference type="Pfam" id="PF02135">
    <property type="entry name" value="zf-TAZ"/>
    <property type="match status" value="1"/>
</dbReference>
<evidence type="ECO:0000313" key="14">
    <source>
        <dbReference type="EMBL" id="EED95807.1"/>
    </source>
</evidence>
<dbReference type="InterPro" id="IPR013178">
    <property type="entry name" value="Histone_AcTrfase_Rtt109/CBP"/>
</dbReference>
<feature type="compositionally biased region" description="Polar residues" evidence="12">
    <location>
        <begin position="296"/>
        <end position="306"/>
    </location>
</feature>
<dbReference type="InterPro" id="IPR035898">
    <property type="entry name" value="TAZ_dom_sf"/>
</dbReference>
<dbReference type="InterPro" id="IPR000197">
    <property type="entry name" value="Znf_TAZ"/>
</dbReference>
<feature type="compositionally biased region" description="Basic and acidic residues" evidence="12">
    <location>
        <begin position="362"/>
        <end position="372"/>
    </location>
</feature>
<evidence type="ECO:0000256" key="1">
    <source>
        <dbReference type="ARBA" id="ARBA00004123"/>
    </source>
</evidence>
<feature type="region of interest" description="Disordered" evidence="12">
    <location>
        <begin position="362"/>
        <end position="427"/>
    </location>
</feature>
<dbReference type="Proteomes" id="UP000001449">
    <property type="component" value="Chromosome 1"/>
</dbReference>
<keyword evidence="4" id="KW-0479">Metal-binding</keyword>
<reference evidence="14 15" key="2">
    <citation type="journal article" date="2008" name="Nature">
        <title>The Phaeodactylum genome reveals the evolutionary history of diatom genomes.</title>
        <authorList>
            <person name="Bowler C."/>
            <person name="Allen A.E."/>
            <person name="Badger J.H."/>
            <person name="Grimwood J."/>
            <person name="Jabbari K."/>
            <person name="Kuo A."/>
            <person name="Maheswari U."/>
            <person name="Martens C."/>
            <person name="Maumus F."/>
            <person name="Otillar R.P."/>
            <person name="Rayko E."/>
            <person name="Salamov A."/>
            <person name="Vandepoele K."/>
            <person name="Beszteri B."/>
            <person name="Gruber A."/>
            <person name="Heijde M."/>
            <person name="Katinka M."/>
            <person name="Mock T."/>
            <person name="Valentin K."/>
            <person name="Verret F."/>
            <person name="Berges J.A."/>
            <person name="Brownlee C."/>
            <person name="Cadoret J.P."/>
            <person name="Chiovitti A."/>
            <person name="Choi C.J."/>
            <person name="Coesel S."/>
            <person name="De Martino A."/>
            <person name="Detter J.C."/>
            <person name="Durkin C."/>
            <person name="Falciatore A."/>
            <person name="Fournet J."/>
            <person name="Haruta M."/>
            <person name="Huysman M.J."/>
            <person name="Jenkins B.D."/>
            <person name="Jiroutova K."/>
            <person name="Jorgensen R.E."/>
            <person name="Joubert Y."/>
            <person name="Kaplan A."/>
            <person name="Kroger N."/>
            <person name="Kroth P.G."/>
            <person name="La Roche J."/>
            <person name="Lindquist E."/>
            <person name="Lommer M."/>
            <person name="Martin-Jezequel V."/>
            <person name="Lopez P.J."/>
            <person name="Lucas S."/>
            <person name="Mangogna M."/>
            <person name="McGinnis K."/>
            <person name="Medlin L.K."/>
            <person name="Montsant A."/>
            <person name="Oudot-Le Secq M.P."/>
            <person name="Napoli C."/>
            <person name="Obornik M."/>
            <person name="Parker M.S."/>
            <person name="Petit J.L."/>
            <person name="Porcel B.M."/>
            <person name="Poulsen N."/>
            <person name="Robison M."/>
            <person name="Rychlewski L."/>
            <person name="Rynearson T.A."/>
            <person name="Schmutz J."/>
            <person name="Shapiro H."/>
            <person name="Siaut M."/>
            <person name="Stanley M."/>
            <person name="Sussman M.R."/>
            <person name="Taylor A.R."/>
            <person name="Vardi A."/>
            <person name="von Dassow P."/>
            <person name="Vyverman W."/>
            <person name="Willis A."/>
            <person name="Wyrwicz L.S."/>
            <person name="Rokhsar D.S."/>
            <person name="Weissenbach J."/>
            <person name="Armbrust E.V."/>
            <person name="Green B.R."/>
            <person name="Van de Peer Y."/>
            <person name="Grigoriev I.V."/>
        </authorList>
    </citation>
    <scope>NUCLEOTIDE SEQUENCE [LARGE SCALE GENOMIC DNA]</scope>
    <source>
        <strain evidence="14 15">CCMP1335</strain>
    </source>
</reference>
<feature type="compositionally biased region" description="Low complexity" evidence="12">
    <location>
        <begin position="175"/>
        <end position="184"/>
    </location>
</feature>
<dbReference type="EMBL" id="CM000638">
    <property type="protein sequence ID" value="EED95807.1"/>
    <property type="molecule type" value="Genomic_DNA"/>
</dbReference>
<keyword evidence="9" id="KW-0804">Transcription</keyword>
<dbReference type="GO" id="GO:0006355">
    <property type="term" value="P:regulation of DNA-templated transcription"/>
    <property type="evidence" value="ECO:0007669"/>
    <property type="project" value="InterPro"/>
</dbReference>
<dbReference type="STRING" id="35128.B8BQM1"/>
<evidence type="ECO:0000256" key="6">
    <source>
        <dbReference type="ARBA" id="ARBA00022833"/>
    </source>
</evidence>
<dbReference type="HOGENOM" id="CLU_387110_0_0_1"/>
<dbReference type="SUPFAM" id="SSF57933">
    <property type="entry name" value="TAZ domain"/>
    <property type="match status" value="1"/>
</dbReference>
<keyword evidence="6" id="KW-0862">Zinc</keyword>
<comment type="subcellular location">
    <subcellularLocation>
        <location evidence="1">Nucleus</location>
    </subcellularLocation>
</comment>
<dbReference type="KEGG" id="tps:THAPSDRAFT_20778"/>
<dbReference type="GO" id="GO:0004402">
    <property type="term" value="F:histone acetyltransferase activity"/>
    <property type="evidence" value="ECO:0007669"/>
    <property type="project" value="InterPro"/>
</dbReference>
<evidence type="ECO:0000256" key="4">
    <source>
        <dbReference type="ARBA" id="ARBA00022723"/>
    </source>
</evidence>
<evidence type="ECO:0000259" key="13">
    <source>
        <dbReference type="PROSITE" id="PS50134"/>
    </source>
</evidence>
<evidence type="ECO:0000256" key="10">
    <source>
        <dbReference type="ARBA" id="ARBA00023242"/>
    </source>
</evidence>
<name>B8BQM1_THAPS</name>
<feature type="domain" description="TAZ-type" evidence="13">
    <location>
        <begin position="530"/>
        <end position="633"/>
    </location>
</feature>
<evidence type="ECO:0000256" key="12">
    <source>
        <dbReference type="SAM" id="MobiDB-lite"/>
    </source>
</evidence>
<dbReference type="PaxDb" id="35128-Thaps20778"/>
<evidence type="ECO:0000256" key="3">
    <source>
        <dbReference type="ARBA" id="ARBA00022679"/>
    </source>
</evidence>
<keyword evidence="3" id="KW-0808">Transferase</keyword>
<reference evidence="14 15" key="1">
    <citation type="journal article" date="2004" name="Science">
        <title>The genome of the diatom Thalassiosira pseudonana: ecology, evolution, and metabolism.</title>
        <authorList>
            <person name="Armbrust E.V."/>
            <person name="Berges J.A."/>
            <person name="Bowler C."/>
            <person name="Green B.R."/>
            <person name="Martinez D."/>
            <person name="Putnam N.H."/>
            <person name="Zhou S."/>
            <person name="Allen A.E."/>
            <person name="Apt K.E."/>
            <person name="Bechner M."/>
            <person name="Brzezinski M.A."/>
            <person name="Chaal B.K."/>
            <person name="Chiovitti A."/>
            <person name="Davis A.K."/>
            <person name="Demarest M.S."/>
            <person name="Detter J.C."/>
            <person name="Glavina T."/>
            <person name="Goodstein D."/>
            <person name="Hadi M.Z."/>
            <person name="Hellsten U."/>
            <person name="Hildebrand M."/>
            <person name="Jenkins B.D."/>
            <person name="Jurka J."/>
            <person name="Kapitonov V.V."/>
            <person name="Kroger N."/>
            <person name="Lau W.W."/>
            <person name="Lane T.W."/>
            <person name="Larimer F.W."/>
            <person name="Lippmeier J.C."/>
            <person name="Lucas S."/>
            <person name="Medina M."/>
            <person name="Montsant A."/>
            <person name="Obornik M."/>
            <person name="Parker M.S."/>
            <person name="Palenik B."/>
            <person name="Pazour G.J."/>
            <person name="Richardson P.M."/>
            <person name="Rynearson T.A."/>
            <person name="Saito M.A."/>
            <person name="Schwartz D.C."/>
            <person name="Thamatrakoln K."/>
            <person name="Valentin K."/>
            <person name="Vardi A."/>
            <person name="Wilkerson F.P."/>
            <person name="Rokhsar D.S."/>
        </authorList>
    </citation>
    <scope>NUCLEOTIDE SEQUENCE [LARGE SCALE GENOMIC DNA]</scope>
    <source>
        <strain evidence="14 15">CCMP1335</strain>
    </source>
</reference>
<sequence>MAGNIDSDEVSLTLQDVTEGGDDNGGDINNELNNQIKQAVQKFHHIQEISMPRGEEVATNVFQRSQIQGGNTLVNENEHFQQDYTATPVPAPTAVCRPTMATHHPGSNNIASRHISPGTPSVMNTPSSQHSRATLLAALYHSSRRSRHTDSPVAKGIFNPAAIRHVVLPPPPPLATASPPNTTSVKPNATFGGSNYGSNNPTAPFRVSNSSTEPSQSLLSSVGHNSNSSMSVFHDSWNTSMGSLIGNNSTNFGGLQWAGFHAAPPLYNPTTNEQDVGGSIKGTAKGTNCPPRSQGLHPSTSNHTDYMQTPITDKEAISFQVAPPPNLEYTPDTNMDRKLLNLANDSTANMCMQQLSRFTFKKERSTRSRSEFEDASSFEDETNMSEGPDVDGKKKSNGCIDVECDGSVSEEGPLDSPPRKKSKGRNLLSESYKKEQAILHAPADLYKETIVPTNFSDAEQPARPPTVTKMSSLEYTPESMRSTLSFDIIANQSADVSPMNDELIMKDSIANRLVVVQGHHSQGHEEEGTNEQEQRVIRRKVERLLLIRHATRCTVPVPPSSLSIQESSTPITPTDQQCICPVTSHCAEGKALCAHIKTCKKEKCTYKKCLTSREALGHYRSCKDRRCQICGPVRALHSKHKRERTQHEQQEPPPPQEIVTKTGEDSQLSGSSIEASADSDDAHNNTTRAPANRVYLPSSSYAKTPNATPMPRAA</sequence>
<keyword evidence="7" id="KW-0156">Chromatin regulator</keyword>
<keyword evidence="5" id="KW-0863">Zinc-finger</keyword>
<dbReference type="GO" id="GO:0008270">
    <property type="term" value="F:zinc ion binding"/>
    <property type="evidence" value="ECO:0007669"/>
    <property type="project" value="UniProtKB-KW"/>
</dbReference>
<keyword evidence="15" id="KW-1185">Reference proteome</keyword>
<feature type="compositionally biased region" description="Polar residues" evidence="12">
    <location>
        <begin position="185"/>
        <end position="202"/>
    </location>
</feature>
<dbReference type="PANTHER" id="PTHR13808:SF1">
    <property type="entry name" value="HISTONE ACETYLTRANSFERASE"/>
    <property type="match status" value="1"/>
</dbReference>
<evidence type="ECO:0000256" key="11">
    <source>
        <dbReference type="ARBA" id="ARBA00048017"/>
    </source>
</evidence>
<dbReference type="PANTHER" id="PTHR13808">
    <property type="entry name" value="CBP/P300-RELATED"/>
    <property type="match status" value="1"/>
</dbReference>